<organism evidence="2 3">
    <name type="scientific">Mucilaginibacter rigui</name>
    <dbReference type="NCBI Taxonomy" id="534635"/>
    <lineage>
        <taxon>Bacteria</taxon>
        <taxon>Pseudomonadati</taxon>
        <taxon>Bacteroidota</taxon>
        <taxon>Sphingobacteriia</taxon>
        <taxon>Sphingobacteriales</taxon>
        <taxon>Sphingobacteriaceae</taxon>
        <taxon>Mucilaginibacter</taxon>
    </lineage>
</organism>
<comment type="caution">
    <text evidence="2">The sequence shown here is derived from an EMBL/GenBank/DDBJ whole genome shotgun (WGS) entry which is preliminary data.</text>
</comment>
<reference evidence="2 3" key="1">
    <citation type="submission" date="2020-09" db="EMBL/GenBank/DDBJ databases">
        <title>Novel species of Mucilaginibacter isolated from a glacier on the Tibetan Plateau.</title>
        <authorList>
            <person name="Liu Q."/>
            <person name="Xin Y.-H."/>
        </authorList>
    </citation>
    <scope>NUCLEOTIDE SEQUENCE [LARGE SCALE GENOMIC DNA]</scope>
    <source>
        <strain evidence="2 3">CGMCC 1.13878</strain>
    </source>
</reference>
<sequence>MKKILLLLTLCAGTGTLMAQNTTIKPFDNTLNGKFTPNLKIDSSWRKLSNTQINGTLFKQEPADLKNLIDDKIQKSLFIASNADNMPVAKLNGNSKMPVVVLEGNSKMPVVGKTPKAQNNTVQVVP</sequence>
<evidence type="ECO:0000313" key="2">
    <source>
        <dbReference type="EMBL" id="MBD1387549.1"/>
    </source>
</evidence>
<protein>
    <submittedName>
        <fullName evidence="2">Uncharacterized protein</fullName>
    </submittedName>
</protein>
<dbReference type="RefSeq" id="WP_191177389.1">
    <property type="nucleotide sequence ID" value="NZ_JACWMW010000006.1"/>
</dbReference>
<keyword evidence="1" id="KW-0732">Signal</keyword>
<dbReference type="Proteomes" id="UP000618754">
    <property type="component" value="Unassembled WGS sequence"/>
</dbReference>
<proteinExistence type="predicted"/>
<dbReference type="EMBL" id="JACWMW010000006">
    <property type="protein sequence ID" value="MBD1387549.1"/>
    <property type="molecule type" value="Genomic_DNA"/>
</dbReference>
<accession>A0ABR7XAJ7</accession>
<keyword evidence="3" id="KW-1185">Reference proteome</keyword>
<name>A0ABR7XAJ7_9SPHI</name>
<evidence type="ECO:0000313" key="3">
    <source>
        <dbReference type="Proteomes" id="UP000618754"/>
    </source>
</evidence>
<evidence type="ECO:0000256" key="1">
    <source>
        <dbReference type="SAM" id="SignalP"/>
    </source>
</evidence>
<gene>
    <name evidence="2" type="ORF">IDJ75_19850</name>
</gene>
<feature type="chain" id="PRO_5046388111" evidence="1">
    <location>
        <begin position="20"/>
        <end position="126"/>
    </location>
</feature>
<feature type="signal peptide" evidence="1">
    <location>
        <begin position="1"/>
        <end position="19"/>
    </location>
</feature>